<dbReference type="CDD" id="cd06503">
    <property type="entry name" value="ATP-synt_Fo_b"/>
    <property type="match status" value="1"/>
</dbReference>
<evidence type="ECO:0000256" key="1">
    <source>
        <dbReference type="SAM" id="Coils"/>
    </source>
</evidence>
<dbReference type="InterPro" id="IPR019861">
    <property type="entry name" value="PorP/SprF_Bacteroidetes"/>
</dbReference>
<feature type="chain" id="PRO_5046147341" description="Type IX secretion system membrane protein PorP/SprF" evidence="2">
    <location>
        <begin position="20"/>
        <end position="810"/>
    </location>
</feature>
<dbReference type="NCBIfam" id="TIGR03519">
    <property type="entry name" value="T9SS_PorP_fam"/>
    <property type="match status" value="1"/>
</dbReference>
<dbReference type="EMBL" id="BAABJH010000001">
    <property type="protein sequence ID" value="GAA4882329.1"/>
    <property type="molecule type" value="Genomic_DNA"/>
</dbReference>
<evidence type="ECO:0000313" key="4">
    <source>
        <dbReference type="Proteomes" id="UP001500433"/>
    </source>
</evidence>
<evidence type="ECO:0000256" key="2">
    <source>
        <dbReference type="SAM" id="SignalP"/>
    </source>
</evidence>
<feature type="coiled-coil region" evidence="1">
    <location>
        <begin position="386"/>
        <end position="514"/>
    </location>
</feature>
<keyword evidence="2" id="KW-0732">Signal</keyword>
<organism evidence="3 4">
    <name type="scientific">Flaviramulus aquimarinus</name>
    <dbReference type="NCBI Taxonomy" id="1170456"/>
    <lineage>
        <taxon>Bacteria</taxon>
        <taxon>Pseudomonadati</taxon>
        <taxon>Bacteroidota</taxon>
        <taxon>Flavobacteriia</taxon>
        <taxon>Flavobacteriales</taxon>
        <taxon>Flavobacteriaceae</taxon>
        <taxon>Flaviramulus</taxon>
    </lineage>
</organism>
<keyword evidence="1" id="KW-0175">Coiled coil</keyword>
<feature type="coiled-coil region" evidence="1">
    <location>
        <begin position="547"/>
        <end position="574"/>
    </location>
</feature>
<protein>
    <recommendedName>
        <fullName evidence="5">Type IX secretion system membrane protein PorP/SprF</fullName>
    </recommendedName>
</protein>
<name>A0ABP9ELI4_9FLAO</name>
<evidence type="ECO:0008006" key="5">
    <source>
        <dbReference type="Google" id="ProtNLM"/>
    </source>
</evidence>
<proteinExistence type="predicted"/>
<reference evidence="4" key="1">
    <citation type="journal article" date="2019" name="Int. J. Syst. Evol. Microbiol.">
        <title>The Global Catalogue of Microorganisms (GCM) 10K type strain sequencing project: providing services to taxonomists for standard genome sequencing and annotation.</title>
        <authorList>
            <consortium name="The Broad Institute Genomics Platform"/>
            <consortium name="The Broad Institute Genome Sequencing Center for Infectious Disease"/>
            <person name="Wu L."/>
            <person name="Ma J."/>
        </authorList>
    </citation>
    <scope>NUCLEOTIDE SEQUENCE [LARGE SCALE GENOMIC DNA]</scope>
    <source>
        <strain evidence="4">JCM 18274</strain>
    </source>
</reference>
<evidence type="ECO:0000313" key="3">
    <source>
        <dbReference type="EMBL" id="GAA4882329.1"/>
    </source>
</evidence>
<sequence length="810" mass="91122">MKNYILYIVLLLSLTQLYAQDDGVVALTLPVRNSLKFNKYAINPTLSFVREQNKYISFSNNRQWVQFDDAPQTYLFSYSGRFRENMGIGVGVFQQNYGVLTTFGGILNAAYNATLNRDNNLTFGINLGFYKSGINDGKVITNSPDPSLNNIPSNTLITINPGLNYGTTFLDFGVSINNFVAYNLTTSTMIEDNPEQSVQAHVMYTGYLDARGFFDESKFSSLVRSEFKKDQTVISGIMMLTVPKGFWGQIGYNSLYGISAGIGLNISTQIAIEYNYEKAIGDLSSFGNSHDITLAYKFKNRYRYDYSGDDDEAALLFTEKKKSRIAAKRRATNKPKVDRNAIAEEKAKAKVIAAEKVKAKADTRAKLVAEAKARREAKIQSVAETKDIQDAQVNLAETENVKAEQEAQAKLAEAERVKAEQETQTKLAEAARVEAEQEAQAKLVEAEREKAEQEAQAKLAEAERVKAEQEAQAKLVEAARVKAEQEAQAKLAEAASVKSEREENEQRIDTLELDGVLVNVAKDREALAMKSLTELTENSKIEQQDLLVLLREKVASKQQDLNDLKEENDLSEQGIYSAPKAFKSVTAENAALETLQLQIDKLIESQNVKISELESLYKDRLKKFRDKDDETNTFYKRKILELKSQQLQTANAKADLLSTLDVIKADTEIERNRRIKRAAYDNEQDRYVKDRAALDRIKTFTDVSPTPLTAEDFDHGEELSNIQIVKDIKNVESGYYLVIAVHSDVNKRDEFLTKAVSAGQTNINFFYDVNTSKYYIYHEKFEGIDQAKSAMNSKGSKPYNSKMSMVKIEN</sequence>
<dbReference type="Pfam" id="PF11751">
    <property type="entry name" value="PorP_SprF"/>
    <property type="match status" value="1"/>
</dbReference>
<dbReference type="Proteomes" id="UP001500433">
    <property type="component" value="Unassembled WGS sequence"/>
</dbReference>
<comment type="caution">
    <text evidence="3">The sequence shown here is derived from an EMBL/GenBank/DDBJ whole genome shotgun (WGS) entry which is preliminary data.</text>
</comment>
<keyword evidence="4" id="KW-1185">Reference proteome</keyword>
<dbReference type="RefSeq" id="WP_345271875.1">
    <property type="nucleotide sequence ID" value="NZ_BAABJH010000001.1"/>
</dbReference>
<accession>A0ABP9ELI4</accession>
<feature type="signal peptide" evidence="2">
    <location>
        <begin position="1"/>
        <end position="19"/>
    </location>
</feature>
<gene>
    <name evidence="3" type="ORF">GCM10023311_00500</name>
</gene>